<name>A0A1X1TQ62_9MYCO</name>
<feature type="domain" description="Rv3651-like middle" evidence="2">
    <location>
        <begin position="99"/>
        <end position="207"/>
    </location>
</feature>
<organism evidence="4 5">
    <name type="scientific">Mycolicibacter engbaekii</name>
    <dbReference type="NCBI Taxonomy" id="188915"/>
    <lineage>
        <taxon>Bacteria</taxon>
        <taxon>Bacillati</taxon>
        <taxon>Actinomycetota</taxon>
        <taxon>Actinomycetes</taxon>
        <taxon>Mycobacteriales</taxon>
        <taxon>Mycobacteriaceae</taxon>
        <taxon>Mycolicibacter</taxon>
    </lineage>
</organism>
<dbReference type="InterPro" id="IPR041439">
    <property type="entry name" value="Rv3651-like_middle"/>
</dbReference>
<dbReference type="InterPro" id="IPR000014">
    <property type="entry name" value="PAS"/>
</dbReference>
<dbReference type="InterPro" id="IPR048578">
    <property type="entry name" value="Rv3651-like_C"/>
</dbReference>
<dbReference type="AlphaFoldDB" id="A0A1X1TQ62"/>
<evidence type="ECO:0000259" key="1">
    <source>
        <dbReference type="Pfam" id="PF18007"/>
    </source>
</evidence>
<dbReference type="Pfam" id="PF18007">
    <property type="entry name" value="Rv3651-like_N"/>
    <property type="match status" value="1"/>
</dbReference>
<comment type="caution">
    <text evidence="4">The sequence shown here is derived from an EMBL/GenBank/DDBJ whole genome shotgun (WGS) entry which is preliminary data.</text>
</comment>
<proteinExistence type="predicted"/>
<evidence type="ECO:0000259" key="2">
    <source>
        <dbReference type="Pfam" id="PF18621"/>
    </source>
</evidence>
<reference evidence="4 5" key="1">
    <citation type="submission" date="2016-01" db="EMBL/GenBank/DDBJ databases">
        <title>The new phylogeny of the genus Mycobacterium.</title>
        <authorList>
            <person name="Tarcisio F."/>
            <person name="Conor M."/>
            <person name="Antonella G."/>
            <person name="Elisabetta G."/>
            <person name="Giulia F.S."/>
            <person name="Sara T."/>
            <person name="Anna F."/>
            <person name="Clotilde B."/>
            <person name="Roberto B."/>
            <person name="Veronica D.S."/>
            <person name="Fabio R."/>
            <person name="Monica P."/>
            <person name="Olivier J."/>
            <person name="Enrico T."/>
            <person name="Nicola S."/>
        </authorList>
    </citation>
    <scope>NUCLEOTIDE SEQUENCE [LARGE SCALE GENOMIC DNA]</scope>
    <source>
        <strain evidence="4 5">ATCC 27353</strain>
    </source>
</reference>
<keyword evidence="5" id="KW-1185">Reference proteome</keyword>
<evidence type="ECO:0000259" key="3">
    <source>
        <dbReference type="Pfam" id="PF21043"/>
    </source>
</evidence>
<dbReference type="RefSeq" id="WP_085128820.1">
    <property type="nucleotide sequence ID" value="NZ_LQOT01000035.1"/>
</dbReference>
<dbReference type="CDD" id="cd00130">
    <property type="entry name" value="PAS"/>
    <property type="match status" value="1"/>
</dbReference>
<evidence type="ECO:0000313" key="4">
    <source>
        <dbReference type="EMBL" id="ORV46598.1"/>
    </source>
</evidence>
<dbReference type="Pfam" id="PF18621">
    <property type="entry name" value="Rv3651-like_middle"/>
    <property type="match status" value="1"/>
</dbReference>
<accession>A0A1X1TQ62</accession>
<feature type="domain" description="Rv3651-like C-terminal" evidence="3">
    <location>
        <begin position="217"/>
        <end position="335"/>
    </location>
</feature>
<dbReference type="InterPro" id="IPR041458">
    <property type="entry name" value="Rv3651-like_N"/>
</dbReference>
<dbReference type="EMBL" id="LQOT01000035">
    <property type="protein sequence ID" value="ORV46598.1"/>
    <property type="molecule type" value="Genomic_DNA"/>
</dbReference>
<dbReference type="Proteomes" id="UP000193465">
    <property type="component" value="Unassembled WGS sequence"/>
</dbReference>
<gene>
    <name evidence="4" type="ORF">AWC02_10640</name>
</gene>
<evidence type="ECO:0008006" key="6">
    <source>
        <dbReference type="Google" id="ProtNLM"/>
    </source>
</evidence>
<protein>
    <recommendedName>
        <fullName evidence="6">Rv3651-like N-terminal domain-containing protein</fullName>
    </recommendedName>
</protein>
<sequence>MTRDWLLVETLGSEPAVVAQGRQLKNLVPLTQFLRRSPHLAAIQAAIAESARSGQSLASITPRRDRVIRTEPVVMSDGRVHGIHVWAGPADTEPPERPIPGPLKWDLTLGVATDTRESLANSGKDPDVEATQDRAFVEELPTREFSPNENKVLALAIRAEPGQTICSSWDVTDFHGDSIRVGFVVRTAHETVGGREHLVTRGMNWRAQFDGSVQRPDFLAQQILRALAQPGVHRAMVDLSNRRLLKWLDDPCPFYDWRSPAGVPRVHPDDHAQISRMESTLARTQSPASGVLRLRQADGGWAPVHVTVNRVELEEDTVAGLIALRLPTAAELAEAGHGDAESSGARYALDAP</sequence>
<evidence type="ECO:0000313" key="5">
    <source>
        <dbReference type="Proteomes" id="UP000193465"/>
    </source>
</evidence>
<dbReference type="Pfam" id="PF21043">
    <property type="entry name" value="Rv3651-like_C"/>
    <property type="match status" value="1"/>
</dbReference>
<feature type="domain" description="Rv3651-like N-terminal" evidence="1">
    <location>
        <begin position="4"/>
        <end position="96"/>
    </location>
</feature>